<comment type="similarity">
    <text evidence="1">Belongs to the EamA transporter family.</text>
</comment>
<dbReference type="Pfam" id="PF00892">
    <property type="entry name" value="EamA"/>
    <property type="match status" value="2"/>
</dbReference>
<evidence type="ECO:0000259" key="3">
    <source>
        <dbReference type="Pfam" id="PF00892"/>
    </source>
</evidence>
<evidence type="ECO:0000313" key="4">
    <source>
        <dbReference type="EMBL" id="MSS00974.1"/>
    </source>
</evidence>
<dbReference type="InterPro" id="IPR037185">
    <property type="entry name" value="EmrE-like"/>
</dbReference>
<keyword evidence="2" id="KW-0812">Transmembrane</keyword>
<feature type="transmembrane region" description="Helical" evidence="2">
    <location>
        <begin position="199"/>
        <end position="217"/>
    </location>
</feature>
<feature type="domain" description="EamA" evidence="3">
    <location>
        <begin position="142"/>
        <end position="269"/>
    </location>
</feature>
<evidence type="ECO:0000313" key="5">
    <source>
        <dbReference type="Proteomes" id="UP000470082"/>
    </source>
</evidence>
<feature type="transmembrane region" description="Helical" evidence="2">
    <location>
        <begin position="229"/>
        <end position="248"/>
    </location>
</feature>
<dbReference type="GO" id="GO:0016020">
    <property type="term" value="C:membrane"/>
    <property type="evidence" value="ECO:0007669"/>
    <property type="project" value="InterPro"/>
</dbReference>
<feature type="domain" description="EamA" evidence="3">
    <location>
        <begin position="8"/>
        <end position="131"/>
    </location>
</feature>
<dbReference type="PANTHER" id="PTHR22911">
    <property type="entry name" value="ACYL-MALONYL CONDENSING ENZYME-RELATED"/>
    <property type="match status" value="1"/>
</dbReference>
<feature type="transmembrane region" description="Helical" evidence="2">
    <location>
        <begin position="86"/>
        <end position="103"/>
    </location>
</feature>
<evidence type="ECO:0000256" key="2">
    <source>
        <dbReference type="SAM" id="Phobius"/>
    </source>
</evidence>
<accession>A0A7X2N1X6</accession>
<feature type="transmembrane region" description="Helical" evidence="2">
    <location>
        <begin position="140"/>
        <end position="159"/>
    </location>
</feature>
<feature type="transmembrane region" description="Helical" evidence="2">
    <location>
        <begin position="59"/>
        <end position="80"/>
    </location>
</feature>
<dbReference type="AlphaFoldDB" id="A0A7X2N1X6"/>
<gene>
    <name evidence="4" type="ORF">FYJ50_02380</name>
</gene>
<comment type="caution">
    <text evidence="4">The sequence shown here is derived from an EMBL/GenBank/DDBJ whole genome shotgun (WGS) entry which is preliminary data.</text>
</comment>
<dbReference type="InterPro" id="IPR000620">
    <property type="entry name" value="EamA_dom"/>
</dbReference>
<sequence length="280" mass="31219">MMMTQTGKGYLFALITALCWSTSGLFVKEVGQSSFVIVGIQALIALIFNLLYTKEKIRFTAFTMIVGFIQFMMHLTFVLANQYTTVGNAIVLQYSSMIFVLIYQSIDQRKKPEMYQIFVILLALTGMIIFFIDGFSFDSILGNGLAILSGAFFGLQFYLNTKEKADAISSVKIQYLISILALLIYSIKNPVASFTLKDGIFLLAAGIITVGISGITFAKCIERIPAFSANVVCMSEVIFAPILALIFLKEWFTMHSLIGAILIILSLLYNMYKQKGEKYV</sequence>
<feature type="transmembrane region" description="Helical" evidence="2">
    <location>
        <begin position="254"/>
        <end position="272"/>
    </location>
</feature>
<protein>
    <submittedName>
        <fullName evidence="4">EamA family transporter</fullName>
    </submittedName>
</protein>
<keyword evidence="2" id="KW-1133">Transmembrane helix</keyword>
<proteinExistence type="inferred from homology"/>
<feature type="transmembrane region" description="Helical" evidence="2">
    <location>
        <begin position="34"/>
        <end position="52"/>
    </location>
</feature>
<evidence type="ECO:0000256" key="1">
    <source>
        <dbReference type="ARBA" id="ARBA00007362"/>
    </source>
</evidence>
<keyword evidence="2" id="KW-0472">Membrane</keyword>
<organism evidence="4 5">
    <name type="scientific">Floccifex porci</name>
    <dbReference type="NCBI Taxonomy" id="2606629"/>
    <lineage>
        <taxon>Bacteria</taxon>
        <taxon>Bacillati</taxon>
        <taxon>Bacillota</taxon>
        <taxon>Erysipelotrichia</taxon>
        <taxon>Erysipelotrichales</taxon>
        <taxon>Erysipelotrichaceae</taxon>
        <taxon>Floccifex</taxon>
    </lineage>
</organism>
<dbReference type="RefSeq" id="WP_154459448.1">
    <property type="nucleotide sequence ID" value="NZ_VUMM01000003.1"/>
</dbReference>
<dbReference type="SUPFAM" id="SSF103481">
    <property type="entry name" value="Multidrug resistance efflux transporter EmrE"/>
    <property type="match status" value="2"/>
</dbReference>
<name>A0A7X2N1X6_9FIRM</name>
<reference evidence="4 5" key="1">
    <citation type="submission" date="2019-08" db="EMBL/GenBank/DDBJ databases">
        <title>In-depth cultivation of the pig gut microbiome towards novel bacterial diversity and tailored functional studies.</title>
        <authorList>
            <person name="Wylensek D."/>
            <person name="Hitch T.C.A."/>
            <person name="Clavel T."/>
        </authorList>
    </citation>
    <scope>NUCLEOTIDE SEQUENCE [LARGE SCALE GENOMIC DNA]</scope>
    <source>
        <strain evidence="4 5">LKV-178-WT-2G</strain>
    </source>
</reference>
<keyword evidence="5" id="KW-1185">Reference proteome</keyword>
<dbReference type="EMBL" id="VUMM01000003">
    <property type="protein sequence ID" value="MSS00974.1"/>
    <property type="molecule type" value="Genomic_DNA"/>
</dbReference>
<feature type="transmembrane region" description="Helical" evidence="2">
    <location>
        <begin position="171"/>
        <end position="187"/>
    </location>
</feature>
<feature type="transmembrane region" description="Helical" evidence="2">
    <location>
        <begin position="115"/>
        <end position="134"/>
    </location>
</feature>
<dbReference type="Proteomes" id="UP000470082">
    <property type="component" value="Unassembled WGS sequence"/>
</dbReference>